<dbReference type="SUPFAM" id="SSF55144">
    <property type="entry name" value="LigT-like"/>
    <property type="match status" value="1"/>
</dbReference>
<gene>
    <name evidence="1" type="ORF">KACHI17_23460</name>
</gene>
<dbReference type="EMBL" id="AP029612">
    <property type="protein sequence ID" value="BFG71465.1"/>
    <property type="molecule type" value="Genomic_DNA"/>
</dbReference>
<dbReference type="PANTHER" id="PTHR40037:SF1">
    <property type="entry name" value="PHOSPHOESTERASE SAOUHSC_00951-RELATED"/>
    <property type="match status" value="1"/>
</dbReference>
<dbReference type="Pfam" id="PF13563">
    <property type="entry name" value="2_5_RNA_ligase2"/>
    <property type="match status" value="1"/>
</dbReference>
<proteinExistence type="predicted"/>
<organism evidence="1">
    <name type="scientific">Sediminibacterium sp. KACHI17</name>
    <dbReference type="NCBI Taxonomy" id="1751071"/>
    <lineage>
        <taxon>Bacteria</taxon>
        <taxon>Pseudomonadati</taxon>
        <taxon>Bacteroidota</taxon>
        <taxon>Chitinophagia</taxon>
        <taxon>Chitinophagales</taxon>
        <taxon>Chitinophagaceae</taxon>
        <taxon>Sediminibacterium</taxon>
    </lineage>
</organism>
<dbReference type="Gene3D" id="3.90.1140.10">
    <property type="entry name" value="Cyclic phosphodiesterase"/>
    <property type="match status" value="1"/>
</dbReference>
<dbReference type="PANTHER" id="PTHR40037">
    <property type="entry name" value="PHOSPHOESTERASE YJCG-RELATED"/>
    <property type="match status" value="1"/>
</dbReference>
<dbReference type="InterPro" id="IPR009097">
    <property type="entry name" value="Cyclic_Pdiesterase"/>
</dbReference>
<name>A0AAT9GL83_9BACT</name>
<dbReference type="AlphaFoldDB" id="A0AAT9GL83"/>
<sequence>MFTSLNGYHLSEYLLVLEPNEALQQKILQLKQHFADTYDCPTAVYSKPHITLLRCLQYTMAESRWLPRLERIINGTDPFLVELSDFGSFPTHTIFIQVKTKNPIIELVRSLRPLQPMIKTDKAHKPHFIMDPHVTIARKLLPWQYEKGWLEYSNSEFSGRFMADHVLLMRKQMDEKKYEVIKRFQLLGQKQTIEQNSLFDW</sequence>
<dbReference type="InterPro" id="IPR050580">
    <property type="entry name" value="2H_phosphoesterase_YjcG-like"/>
</dbReference>
<evidence type="ECO:0000313" key="1">
    <source>
        <dbReference type="EMBL" id="BFG71465.1"/>
    </source>
</evidence>
<dbReference type="RefSeq" id="WP_353549096.1">
    <property type="nucleotide sequence ID" value="NZ_AP029612.1"/>
</dbReference>
<protein>
    <recommendedName>
        <fullName evidence="2">2'-5' RNA ligase family protein</fullName>
    </recommendedName>
</protein>
<evidence type="ECO:0008006" key="2">
    <source>
        <dbReference type="Google" id="ProtNLM"/>
    </source>
</evidence>
<accession>A0AAT9GL83</accession>
<reference evidence="1" key="1">
    <citation type="submission" date="2024-02" db="EMBL/GenBank/DDBJ databases">
        <title>Sediminibacterium planktonica sp. nov. and Sediminibacterium longus sp. nov., isolated from surface lake and river water.</title>
        <authorList>
            <person name="Watanabe K."/>
            <person name="Takemine S."/>
            <person name="Ishii Y."/>
            <person name="Ogata Y."/>
            <person name="Shindo C."/>
            <person name="Suda W."/>
        </authorList>
    </citation>
    <scope>NUCLEOTIDE SEQUENCE</scope>
    <source>
        <strain evidence="1">KACHI17</strain>
    </source>
</reference>